<protein>
    <submittedName>
        <fullName evidence="2">Uncharacterized protein</fullName>
    </submittedName>
</protein>
<dbReference type="AlphaFoldDB" id="A0A3P6V8L6"/>
<evidence type="ECO:0000313" key="3">
    <source>
        <dbReference type="Proteomes" id="UP000277928"/>
    </source>
</evidence>
<evidence type="ECO:0000256" key="1">
    <source>
        <dbReference type="SAM" id="MobiDB-lite"/>
    </source>
</evidence>
<evidence type="ECO:0000313" key="2">
    <source>
        <dbReference type="EMBL" id="VDK88618.1"/>
    </source>
</evidence>
<organism evidence="2 3">
    <name type="scientific">Litomosoides sigmodontis</name>
    <name type="common">Filarial nematode worm</name>
    <dbReference type="NCBI Taxonomy" id="42156"/>
    <lineage>
        <taxon>Eukaryota</taxon>
        <taxon>Metazoa</taxon>
        <taxon>Ecdysozoa</taxon>
        <taxon>Nematoda</taxon>
        <taxon>Chromadorea</taxon>
        <taxon>Rhabditida</taxon>
        <taxon>Spirurina</taxon>
        <taxon>Spiruromorpha</taxon>
        <taxon>Filarioidea</taxon>
        <taxon>Onchocercidae</taxon>
        <taxon>Litomosoides</taxon>
    </lineage>
</organism>
<dbReference type="Proteomes" id="UP000277928">
    <property type="component" value="Unassembled WGS sequence"/>
</dbReference>
<proteinExistence type="predicted"/>
<keyword evidence="3" id="KW-1185">Reference proteome</keyword>
<reference evidence="2 3" key="1">
    <citation type="submission" date="2018-08" db="EMBL/GenBank/DDBJ databases">
        <authorList>
            <person name="Laetsch R D."/>
            <person name="Stevens L."/>
            <person name="Kumar S."/>
            <person name="Blaxter L. M."/>
        </authorList>
    </citation>
    <scope>NUCLEOTIDE SEQUENCE [LARGE SCALE GENOMIC DNA]</scope>
</reference>
<accession>A0A3P6V8L6</accession>
<feature type="region of interest" description="Disordered" evidence="1">
    <location>
        <begin position="1"/>
        <end position="28"/>
    </location>
</feature>
<name>A0A3P6V8L6_LITSI</name>
<dbReference type="EMBL" id="UYRX01001188">
    <property type="protein sequence ID" value="VDK88618.1"/>
    <property type="molecule type" value="Genomic_DNA"/>
</dbReference>
<sequence>MPGRNKTPGSQSQSLRRVPKTPGAQRDTHMIIFRDRFSDYQAAGVAEKCSPQALNVLPFPMLVVLGKDV</sequence>
<gene>
    <name evidence="2" type="ORF">NLS_LOCUS8757</name>
</gene>